<protein>
    <submittedName>
        <fullName evidence="1">Uncharacterized protein</fullName>
    </submittedName>
</protein>
<dbReference type="AlphaFoldDB" id="H5TAK9"/>
<gene>
    <name evidence="1" type="ORF">GPUN_1212</name>
</gene>
<reference evidence="1 2" key="1">
    <citation type="journal article" date="2012" name="J. Bacteriol.">
        <title>Genome sequence of proteorhodopsin-containing sea ice bacterium Glaciecola punicea ACAM 611T.</title>
        <authorList>
            <person name="Qin Q.-L."/>
            <person name="Xie B.-B."/>
            <person name="Shu Y.-L."/>
            <person name="Rong J.-C."/>
            <person name="Zhao D.-L."/>
            <person name="Zhang X.-Y."/>
            <person name="Chen X.-L."/>
            <person name="Zhou B.-C."/>
            <person name="Zhanga Y.-Z."/>
        </authorList>
    </citation>
    <scope>NUCLEOTIDE SEQUENCE [LARGE SCALE GENOMIC DNA]</scope>
    <source>
        <strain evidence="1 2">ACAM 611</strain>
    </source>
</reference>
<organism evidence="1 2">
    <name type="scientific">Glaciecola punicea ACAM 611</name>
    <dbReference type="NCBI Taxonomy" id="1121923"/>
    <lineage>
        <taxon>Bacteria</taxon>
        <taxon>Pseudomonadati</taxon>
        <taxon>Pseudomonadota</taxon>
        <taxon>Gammaproteobacteria</taxon>
        <taxon>Alteromonadales</taxon>
        <taxon>Alteromonadaceae</taxon>
        <taxon>Glaciecola</taxon>
    </lineage>
</organism>
<keyword evidence="2" id="KW-1185">Reference proteome</keyword>
<dbReference type="Proteomes" id="UP000053586">
    <property type="component" value="Unassembled WGS sequence"/>
</dbReference>
<proteinExistence type="predicted"/>
<evidence type="ECO:0000313" key="1">
    <source>
        <dbReference type="EMBL" id="GAB55336.1"/>
    </source>
</evidence>
<accession>H5TAK9</accession>
<dbReference type="EMBL" id="BAET01000012">
    <property type="protein sequence ID" value="GAB55336.1"/>
    <property type="molecule type" value="Genomic_DNA"/>
</dbReference>
<reference evidence="1 2" key="2">
    <citation type="journal article" date="2017" name="Antonie Van Leeuwenhoek">
        <title>Rhizobium rhizosphaerae sp. nov., a novel species isolated from rice rhizosphere.</title>
        <authorList>
            <person name="Zhao J.J."/>
            <person name="Zhang J."/>
            <person name="Zhang R.J."/>
            <person name="Zhang C.W."/>
            <person name="Yin H.Q."/>
            <person name="Zhang X.X."/>
        </authorList>
    </citation>
    <scope>NUCLEOTIDE SEQUENCE [LARGE SCALE GENOMIC DNA]</scope>
    <source>
        <strain evidence="1 2">ACAM 611</strain>
    </source>
</reference>
<sequence length="41" mass="4607">MLINTTVSLAARLRIIALKDHSVKCHDGNHNNHKRSRVSEA</sequence>
<evidence type="ECO:0000313" key="2">
    <source>
        <dbReference type="Proteomes" id="UP000053586"/>
    </source>
</evidence>
<comment type="caution">
    <text evidence="1">The sequence shown here is derived from an EMBL/GenBank/DDBJ whole genome shotgun (WGS) entry which is preliminary data.</text>
</comment>
<name>H5TAK9_9ALTE</name>